<feature type="region of interest" description="Disordered" evidence="1">
    <location>
        <begin position="1"/>
        <end position="324"/>
    </location>
</feature>
<reference evidence="2" key="1">
    <citation type="submission" date="2020-02" db="EMBL/GenBank/DDBJ databases">
        <authorList>
            <person name="Meier V. D."/>
        </authorList>
    </citation>
    <scope>NUCLEOTIDE SEQUENCE</scope>
    <source>
        <strain evidence="2">AVDCRST_MAG48</strain>
    </source>
</reference>
<sequence>ARAHDDPRPRRRHRRRRPGPARRPGPQLPHGPTGRGVGHHGTQRDQAVEGRRRRPLGGLPVREQGLHAEPRVPLGPGDRRGHLQERHQAVAAGRRAGQGRGRRGERPAGRPAVPAAAGPDRALHPGHPGRVAALGGRHPHGRADHPRARRPGEVGAGRRAGVPQQPGPDRRHAADLERRGRHELPAQPGTSGERAGREGRRDRRGQRPPGGRGEAGRVRRGHRHRPAAVGHPARGAQGADRRPAGGRRRGGPARPGRAAPGDHPARGAGRGAAGRAQGAPARHGGPPPRGRCEVPGRAGGGLVPGPAPRRGRGPAGRRSRRGRG</sequence>
<feature type="compositionally biased region" description="Low complexity" evidence="1">
    <location>
        <begin position="273"/>
        <end position="284"/>
    </location>
</feature>
<proteinExistence type="predicted"/>
<feature type="compositionally biased region" description="Basic and acidic residues" evidence="1">
    <location>
        <begin position="77"/>
        <end position="88"/>
    </location>
</feature>
<feature type="compositionally biased region" description="Low complexity" evidence="1">
    <location>
        <begin position="252"/>
        <end position="262"/>
    </location>
</feature>
<accession>A0A6J4LVQ8</accession>
<dbReference type="EMBL" id="CADCTS010000517">
    <property type="protein sequence ID" value="CAA9342130.1"/>
    <property type="molecule type" value="Genomic_DNA"/>
</dbReference>
<feature type="compositionally biased region" description="Low complexity" evidence="1">
    <location>
        <begin position="109"/>
        <end position="120"/>
    </location>
</feature>
<feature type="non-terminal residue" evidence="2">
    <location>
        <position position="324"/>
    </location>
</feature>
<protein>
    <submittedName>
        <fullName evidence="2">Inner membrane protein YqiK</fullName>
    </submittedName>
</protein>
<name>A0A6J4LVQ8_9ACTN</name>
<feature type="compositionally biased region" description="Basic residues" evidence="1">
    <location>
        <begin position="9"/>
        <end position="20"/>
    </location>
</feature>
<feature type="compositionally biased region" description="Basic and acidic residues" evidence="1">
    <location>
        <begin position="141"/>
        <end position="152"/>
    </location>
</feature>
<feature type="compositionally biased region" description="Basic and acidic residues" evidence="1">
    <location>
        <begin position="168"/>
        <end position="184"/>
    </location>
</feature>
<organism evidence="2">
    <name type="scientific">uncultured Friedmanniella sp</name>
    <dbReference type="NCBI Taxonomy" id="335381"/>
    <lineage>
        <taxon>Bacteria</taxon>
        <taxon>Bacillati</taxon>
        <taxon>Actinomycetota</taxon>
        <taxon>Actinomycetes</taxon>
        <taxon>Propionibacteriales</taxon>
        <taxon>Nocardioidaceae</taxon>
        <taxon>Friedmanniella</taxon>
        <taxon>environmental samples</taxon>
    </lineage>
</organism>
<feature type="compositionally biased region" description="Basic residues" evidence="1">
    <location>
        <begin position="309"/>
        <end position="324"/>
    </location>
</feature>
<dbReference type="AlphaFoldDB" id="A0A6J4LVQ8"/>
<gene>
    <name evidence="2" type="ORF">AVDCRST_MAG48-3705</name>
</gene>
<feature type="non-terminal residue" evidence="2">
    <location>
        <position position="1"/>
    </location>
</feature>
<evidence type="ECO:0000313" key="2">
    <source>
        <dbReference type="EMBL" id="CAA9342130.1"/>
    </source>
</evidence>
<evidence type="ECO:0000256" key="1">
    <source>
        <dbReference type="SAM" id="MobiDB-lite"/>
    </source>
</evidence>
<feature type="compositionally biased region" description="Low complexity" evidence="1">
    <location>
        <begin position="227"/>
        <end position="238"/>
    </location>
</feature>